<gene>
    <name evidence="1" type="ORF">AK812_SmicGene17516</name>
</gene>
<protein>
    <submittedName>
        <fullName evidence="1">Uncharacterized protein</fullName>
    </submittedName>
</protein>
<dbReference type="EMBL" id="LSRX01000347">
    <property type="protein sequence ID" value="OLP99882.1"/>
    <property type="molecule type" value="Genomic_DNA"/>
</dbReference>
<proteinExistence type="predicted"/>
<sequence>MHDAEASMASAKSSGLAGELGAPLALAEACSSESLLRSWAAAVLTRRAYVATLRLQSLLSQPTGSVGRTATMNADLDEDVGTLKRAQQVQASRGDFAAILRDQLNNVQQIQASSLQLLLPFLVIDLSLLVLCTGGPLTQQTLELFRLSTGPRGVLLGSDIAGAAGQLVLDFMQHAIRPAVALELASMLFLASGSILDSSGWKEAAKAREACTSVIQLMVSLEEKCQATSQFELMAAYSSWYVLDQLASPGFTKYTWLEKVAQSGPAQAMKQKALEAVAGTTRASMHEACGHQCEGFDYGHFFMSYATCYAHSLCTAGSAGFLPIGADECAEMLLPYLQSQMSMLAETYCLKEPGQDFYCQEQRARLHLDSPSCYSDFTLVDAGIRPASSRPPTCYSSLECVHLWESEQQQHPHCTGKIAEVAEEVARNAPGAWVSLAFQLPQQRG</sequence>
<dbReference type="AlphaFoldDB" id="A0A1Q9DXI2"/>
<organism evidence="1 2">
    <name type="scientific">Symbiodinium microadriaticum</name>
    <name type="common">Dinoflagellate</name>
    <name type="synonym">Zooxanthella microadriatica</name>
    <dbReference type="NCBI Taxonomy" id="2951"/>
    <lineage>
        <taxon>Eukaryota</taxon>
        <taxon>Sar</taxon>
        <taxon>Alveolata</taxon>
        <taxon>Dinophyceae</taxon>
        <taxon>Suessiales</taxon>
        <taxon>Symbiodiniaceae</taxon>
        <taxon>Symbiodinium</taxon>
    </lineage>
</organism>
<comment type="caution">
    <text evidence="1">The sequence shown here is derived from an EMBL/GenBank/DDBJ whole genome shotgun (WGS) entry which is preliminary data.</text>
</comment>
<dbReference type="OrthoDB" id="407303at2759"/>
<name>A0A1Q9DXI2_SYMMI</name>
<accession>A0A1Q9DXI2</accession>
<evidence type="ECO:0000313" key="1">
    <source>
        <dbReference type="EMBL" id="OLP99882.1"/>
    </source>
</evidence>
<reference evidence="1 2" key="1">
    <citation type="submission" date="2016-02" db="EMBL/GenBank/DDBJ databases">
        <title>Genome analysis of coral dinoflagellate symbionts highlights evolutionary adaptations to a symbiotic lifestyle.</title>
        <authorList>
            <person name="Aranda M."/>
            <person name="Li Y."/>
            <person name="Liew Y.J."/>
            <person name="Baumgarten S."/>
            <person name="Simakov O."/>
            <person name="Wilson M."/>
            <person name="Piel J."/>
            <person name="Ashoor H."/>
            <person name="Bougouffa S."/>
            <person name="Bajic V.B."/>
            <person name="Ryu T."/>
            <person name="Ravasi T."/>
            <person name="Bayer T."/>
            <person name="Micklem G."/>
            <person name="Kim H."/>
            <person name="Bhak J."/>
            <person name="Lajeunesse T.C."/>
            <person name="Voolstra C.R."/>
        </authorList>
    </citation>
    <scope>NUCLEOTIDE SEQUENCE [LARGE SCALE GENOMIC DNA]</scope>
    <source>
        <strain evidence="1 2">CCMP2467</strain>
    </source>
</reference>
<dbReference type="Proteomes" id="UP000186817">
    <property type="component" value="Unassembled WGS sequence"/>
</dbReference>
<keyword evidence="2" id="KW-1185">Reference proteome</keyword>
<evidence type="ECO:0000313" key="2">
    <source>
        <dbReference type="Proteomes" id="UP000186817"/>
    </source>
</evidence>